<accession>A0A9X7RXW0</accession>
<feature type="chain" id="PRO_5040962631" evidence="4">
    <location>
        <begin position="27"/>
        <end position="656"/>
    </location>
</feature>
<feature type="signal peptide" evidence="4">
    <location>
        <begin position="1"/>
        <end position="26"/>
    </location>
</feature>
<sequence length="656" mass="70014">MTSKHTKVMLTSAALLTAVLSTTVQAQSETVEKPSSPQTVAMGTDRQSLEQQVQNQEKVVTELTEKVQTAKKNDEAAAQAVEQAKANEASASNVDAQKAEVASQILTAEKEVETAKEVVATETKDVAAAQAANQQAQQAQEALKAAESEVSQVETVKKPSTVTLGSEFVSALGDKTNSDYSTDLEAYSTDNQFDFVSNPGDEQTVDIDNLTDAQLTDLSHYTAAMINQVRDQARKAGVNVTVGNTFVTKGAVKFAKDVAQNYRNDGWDAYTKSHDFDAINKAAASNGLQTESNKNVYEDAGMARLDTYRSQQFTLKDIKQRIFDAIKEMITNDSSSQWSHTESLVGTGISGEYLGTAISRVGDVVTVHILQVPTNRIQNSSAFDTAKINNPYEGEVSSSSNGAAARLASLKATAKEKAEVLATQEAELEKAQSHAAELTKTLLQLKEKEAQLSKVQSGDQSALVAAADRKAQTARDLASMQAALDSATVKLDKLKEALATAPTKPEVPAETPVKPEAPVETPSRPVQPEAPVKLEKLTPAIPQVPAAPEEAPVKPMMPNNSAKPEASIPSKMDNISKSDVSGTKVVADKGNQAVSREMQPVQKVTNQVMATGPKATAYQALLPKTGETTNSVTVLGAFMLLLGSLPLVGSYMRKHH</sequence>
<evidence type="ECO:0000256" key="2">
    <source>
        <dbReference type="SAM" id="MobiDB-lite"/>
    </source>
</evidence>
<keyword evidence="3" id="KW-0812">Transmembrane</keyword>
<dbReference type="AlphaFoldDB" id="A0A9X7RXW0"/>
<dbReference type="RefSeq" id="WP_154412928.1">
    <property type="nucleotide sequence ID" value="NZ_CP033165.1"/>
</dbReference>
<evidence type="ECO:0000256" key="3">
    <source>
        <dbReference type="SAM" id="Phobius"/>
    </source>
</evidence>
<organism evidence="5 6">
    <name type="scientific">Streptococcus dysgalactiae subsp. dysgalactiae</name>
    <dbReference type="NCBI Taxonomy" id="99822"/>
    <lineage>
        <taxon>Bacteria</taxon>
        <taxon>Bacillati</taxon>
        <taxon>Bacillota</taxon>
        <taxon>Bacilli</taxon>
        <taxon>Lactobacillales</taxon>
        <taxon>Streptococcaceae</taxon>
        <taxon>Streptococcus</taxon>
    </lineage>
</organism>
<feature type="coiled-coil region" evidence="1">
    <location>
        <begin position="407"/>
        <end position="497"/>
    </location>
</feature>
<keyword evidence="1" id="KW-0175">Coiled coil</keyword>
<protein>
    <submittedName>
        <fullName evidence="5">SEC10/PgrA surface exclusion domain-containing protein</fullName>
    </submittedName>
</protein>
<dbReference type="NCBIfam" id="TIGR04320">
    <property type="entry name" value="Surf_Exclu_PgrA"/>
    <property type="match status" value="1"/>
</dbReference>
<feature type="region of interest" description="Disordered" evidence="2">
    <location>
        <begin position="549"/>
        <end position="581"/>
    </location>
</feature>
<evidence type="ECO:0000313" key="5">
    <source>
        <dbReference type="EMBL" id="QGH02497.1"/>
    </source>
</evidence>
<gene>
    <name evidence="5" type="ORF">EA457_08050</name>
</gene>
<dbReference type="Proteomes" id="UP000347383">
    <property type="component" value="Chromosome"/>
</dbReference>
<feature type="transmembrane region" description="Helical" evidence="3">
    <location>
        <begin position="632"/>
        <end position="652"/>
    </location>
</feature>
<keyword evidence="3" id="KW-1133">Transmembrane helix</keyword>
<proteinExistence type="predicted"/>
<dbReference type="EMBL" id="CP033165">
    <property type="protein sequence ID" value="QGH02497.1"/>
    <property type="molecule type" value="Genomic_DNA"/>
</dbReference>
<feature type="region of interest" description="Disordered" evidence="2">
    <location>
        <begin position="500"/>
        <end position="531"/>
    </location>
</feature>
<evidence type="ECO:0000256" key="4">
    <source>
        <dbReference type="SAM" id="SignalP"/>
    </source>
</evidence>
<keyword evidence="4" id="KW-0732">Signal</keyword>
<feature type="compositionally biased region" description="Low complexity" evidence="2">
    <location>
        <begin position="549"/>
        <end position="558"/>
    </location>
</feature>
<feature type="coiled-coil region" evidence="1">
    <location>
        <begin position="126"/>
        <end position="156"/>
    </location>
</feature>
<evidence type="ECO:0000313" key="6">
    <source>
        <dbReference type="Proteomes" id="UP000347383"/>
    </source>
</evidence>
<keyword evidence="3" id="KW-0472">Membrane</keyword>
<feature type="coiled-coil region" evidence="1">
    <location>
        <begin position="46"/>
        <end position="73"/>
    </location>
</feature>
<dbReference type="NCBIfam" id="TIGR01167">
    <property type="entry name" value="LPXTG_anchor"/>
    <property type="match status" value="1"/>
</dbReference>
<reference evidence="5 6" key="1">
    <citation type="submission" date="2018-10" db="EMBL/GenBank/DDBJ databases">
        <title>Comparative Genomics Analysis of the Streptococcus dysgalactiae subspecies dysgalactiae.</title>
        <authorList>
            <person name="Koh T.H."/>
            <person name="Abdul Rahman N."/>
            <person name="Sessions O.M."/>
        </authorList>
    </citation>
    <scope>NUCLEOTIDE SEQUENCE [LARGE SCALE GENOMIC DNA]</scope>
    <source>
        <strain evidence="5 6">DB60705-15</strain>
    </source>
</reference>
<evidence type="ECO:0000256" key="1">
    <source>
        <dbReference type="SAM" id="Coils"/>
    </source>
</evidence>
<name>A0A9X7RXW0_STRDY</name>
<dbReference type="InterPro" id="IPR027607">
    <property type="entry name" value="Surf_Exclu_SEC10/PgrA"/>
</dbReference>